<reference evidence="2" key="2">
    <citation type="submission" date="2018-05" db="EMBL/GenBank/DDBJ databases">
        <title>OpunRS2 (Oryza punctata Reference Sequence Version 2).</title>
        <authorList>
            <person name="Zhang J."/>
            <person name="Kudrna D."/>
            <person name="Lee S."/>
            <person name="Talag J."/>
            <person name="Welchert J."/>
            <person name="Wing R.A."/>
        </authorList>
    </citation>
    <scope>NUCLEOTIDE SEQUENCE [LARGE SCALE GENOMIC DNA]</scope>
</reference>
<evidence type="ECO:0000313" key="3">
    <source>
        <dbReference type="Proteomes" id="UP000026962"/>
    </source>
</evidence>
<dbReference type="AlphaFoldDB" id="A0A0E0LSG6"/>
<evidence type="ECO:0000256" key="1">
    <source>
        <dbReference type="SAM" id="MobiDB-lite"/>
    </source>
</evidence>
<dbReference type="HOGENOM" id="CLU_2324398_0_0_1"/>
<dbReference type="EnsemblPlants" id="OPUNC08G06210.1">
    <property type="protein sequence ID" value="OPUNC08G06210.1"/>
    <property type="gene ID" value="OPUNC08G06210"/>
</dbReference>
<accession>A0A0E0LSG6</accession>
<protein>
    <submittedName>
        <fullName evidence="2">Uncharacterized protein</fullName>
    </submittedName>
</protein>
<organism evidence="2">
    <name type="scientific">Oryza punctata</name>
    <name type="common">Red rice</name>
    <dbReference type="NCBI Taxonomy" id="4537"/>
    <lineage>
        <taxon>Eukaryota</taxon>
        <taxon>Viridiplantae</taxon>
        <taxon>Streptophyta</taxon>
        <taxon>Embryophyta</taxon>
        <taxon>Tracheophyta</taxon>
        <taxon>Spermatophyta</taxon>
        <taxon>Magnoliopsida</taxon>
        <taxon>Liliopsida</taxon>
        <taxon>Poales</taxon>
        <taxon>Poaceae</taxon>
        <taxon>BOP clade</taxon>
        <taxon>Oryzoideae</taxon>
        <taxon>Oryzeae</taxon>
        <taxon>Oryzinae</taxon>
        <taxon>Oryza</taxon>
    </lineage>
</organism>
<dbReference type="Proteomes" id="UP000026962">
    <property type="component" value="Chromosome 8"/>
</dbReference>
<name>A0A0E0LSG6_ORYPU</name>
<proteinExistence type="predicted"/>
<evidence type="ECO:0000313" key="2">
    <source>
        <dbReference type="EnsemblPlants" id="OPUNC08G06210.1"/>
    </source>
</evidence>
<sequence length="99" mass="10796">MSSRAGFFIRVFYDHPTQSAFALVQVETIVFSVFTVVLNKATIAEQASNLPTTAASPVSTKNEAPTSQSTHRIPRTAHISASLENQAPLRKPTGKYFSK</sequence>
<feature type="region of interest" description="Disordered" evidence="1">
    <location>
        <begin position="49"/>
        <end position="99"/>
    </location>
</feature>
<reference evidence="2" key="1">
    <citation type="submission" date="2015-04" db="UniProtKB">
        <authorList>
            <consortium name="EnsemblPlants"/>
        </authorList>
    </citation>
    <scope>IDENTIFICATION</scope>
</reference>
<dbReference type="Gramene" id="OPUNC08G06210.1">
    <property type="protein sequence ID" value="OPUNC08G06210.1"/>
    <property type="gene ID" value="OPUNC08G06210"/>
</dbReference>
<keyword evidence="3" id="KW-1185">Reference proteome</keyword>
<feature type="compositionally biased region" description="Polar residues" evidence="1">
    <location>
        <begin position="49"/>
        <end position="71"/>
    </location>
</feature>